<dbReference type="Gene3D" id="2.20.100.10">
    <property type="entry name" value="Thrombospondin type-1 (TSP1) repeat"/>
    <property type="match status" value="1"/>
</dbReference>
<proteinExistence type="predicted"/>
<dbReference type="SUPFAM" id="SSF82895">
    <property type="entry name" value="TSP-1 type 1 repeat"/>
    <property type="match status" value="1"/>
</dbReference>
<evidence type="ECO:0000259" key="4">
    <source>
        <dbReference type="PROSITE" id="PS50871"/>
    </source>
</evidence>
<dbReference type="PROSITE" id="PS50871">
    <property type="entry name" value="C1Q"/>
    <property type="match status" value="1"/>
</dbReference>
<dbReference type="InterPro" id="IPR008983">
    <property type="entry name" value="Tumour_necrosis_fac-like_dom"/>
</dbReference>
<accession>A0A9D4DXA6</accession>
<dbReference type="Gene3D" id="2.60.120.40">
    <property type="match status" value="1"/>
</dbReference>
<gene>
    <name evidence="5" type="ORF">DPMN_190405</name>
</gene>
<organism evidence="5 6">
    <name type="scientific">Dreissena polymorpha</name>
    <name type="common">Zebra mussel</name>
    <name type="synonym">Mytilus polymorpha</name>
    <dbReference type="NCBI Taxonomy" id="45954"/>
    <lineage>
        <taxon>Eukaryota</taxon>
        <taxon>Metazoa</taxon>
        <taxon>Spiralia</taxon>
        <taxon>Lophotrochozoa</taxon>
        <taxon>Mollusca</taxon>
        <taxon>Bivalvia</taxon>
        <taxon>Autobranchia</taxon>
        <taxon>Heteroconchia</taxon>
        <taxon>Euheterodonta</taxon>
        <taxon>Imparidentia</taxon>
        <taxon>Neoheterodontei</taxon>
        <taxon>Myida</taxon>
        <taxon>Dreissenoidea</taxon>
        <taxon>Dreissenidae</taxon>
        <taxon>Dreissena</taxon>
    </lineage>
</organism>
<dbReference type="InterPro" id="IPR036383">
    <property type="entry name" value="TSP1_rpt_sf"/>
</dbReference>
<dbReference type="Proteomes" id="UP000828390">
    <property type="component" value="Unassembled WGS sequence"/>
</dbReference>
<keyword evidence="3" id="KW-0732">Signal</keyword>
<dbReference type="EMBL" id="JAIWYP010000010">
    <property type="protein sequence ID" value="KAH3755707.1"/>
    <property type="molecule type" value="Genomic_DNA"/>
</dbReference>
<dbReference type="PRINTS" id="PR00007">
    <property type="entry name" value="COMPLEMNTC1Q"/>
</dbReference>
<dbReference type="SMART" id="SM00209">
    <property type="entry name" value="TSP1"/>
    <property type="match status" value="1"/>
</dbReference>
<dbReference type="InterPro" id="IPR050822">
    <property type="entry name" value="Cerebellin_Synaptic_Org"/>
</dbReference>
<reference evidence="5" key="1">
    <citation type="journal article" date="2019" name="bioRxiv">
        <title>The Genome of the Zebra Mussel, Dreissena polymorpha: A Resource for Invasive Species Research.</title>
        <authorList>
            <person name="McCartney M.A."/>
            <person name="Auch B."/>
            <person name="Kono T."/>
            <person name="Mallez S."/>
            <person name="Zhang Y."/>
            <person name="Obille A."/>
            <person name="Becker A."/>
            <person name="Abrahante J.E."/>
            <person name="Garbe J."/>
            <person name="Badalamenti J.P."/>
            <person name="Herman A."/>
            <person name="Mangelson H."/>
            <person name="Liachko I."/>
            <person name="Sullivan S."/>
            <person name="Sone E.D."/>
            <person name="Koren S."/>
            <person name="Silverstein K.A.T."/>
            <person name="Beckman K.B."/>
            <person name="Gohl D.M."/>
        </authorList>
    </citation>
    <scope>NUCLEOTIDE SEQUENCE</scope>
    <source>
        <strain evidence="5">Duluth1</strain>
        <tissue evidence="5">Whole animal</tissue>
    </source>
</reference>
<comment type="caution">
    <text evidence="5">The sequence shown here is derived from an EMBL/GenBank/DDBJ whole genome shotgun (WGS) entry which is preliminary data.</text>
</comment>
<dbReference type="PANTHER" id="PTHR22923">
    <property type="entry name" value="CEREBELLIN-RELATED"/>
    <property type="match status" value="1"/>
</dbReference>
<evidence type="ECO:0000256" key="1">
    <source>
        <dbReference type="ARBA" id="ARBA00004613"/>
    </source>
</evidence>
<evidence type="ECO:0000256" key="3">
    <source>
        <dbReference type="ARBA" id="ARBA00022729"/>
    </source>
</evidence>
<evidence type="ECO:0000313" key="5">
    <source>
        <dbReference type="EMBL" id="KAH3755707.1"/>
    </source>
</evidence>
<feature type="domain" description="C1q" evidence="4">
    <location>
        <begin position="80"/>
        <end position="215"/>
    </location>
</feature>
<dbReference type="InterPro" id="IPR000884">
    <property type="entry name" value="TSP1_rpt"/>
</dbReference>
<keyword evidence="6" id="KW-1185">Reference proteome</keyword>
<dbReference type="PANTHER" id="PTHR22923:SF116">
    <property type="entry name" value="C1Q DOMAIN-CONTAINING PROTEIN"/>
    <property type="match status" value="1"/>
</dbReference>
<sequence>MQNFCVGSDVQNVMCKTSCNENRSWTAWGSWSSCSDTCGYGIRERYRNCSGTSGMHNFCVGSDVQNVMCKTSCNENRYELVIPQVHFFVRITENPLTPSSEQIIIFKNAQINEGQGYDVASGKFTVSVPGLYAFVVQFCVGPSQSESGYIDIVKQGTILQRSLCEKSVGYQCTSMQAFTRAAISDQIWVRSARFSSYVYDNTDMYTSFSGVLIHA</sequence>
<keyword evidence="2" id="KW-0964">Secreted</keyword>
<evidence type="ECO:0000313" key="6">
    <source>
        <dbReference type="Proteomes" id="UP000828390"/>
    </source>
</evidence>
<comment type="subcellular location">
    <subcellularLocation>
        <location evidence="1">Secreted</location>
    </subcellularLocation>
</comment>
<evidence type="ECO:0000256" key="2">
    <source>
        <dbReference type="ARBA" id="ARBA00022525"/>
    </source>
</evidence>
<reference evidence="5" key="2">
    <citation type="submission" date="2020-11" db="EMBL/GenBank/DDBJ databases">
        <authorList>
            <person name="McCartney M.A."/>
            <person name="Auch B."/>
            <person name="Kono T."/>
            <person name="Mallez S."/>
            <person name="Becker A."/>
            <person name="Gohl D.M."/>
            <person name="Silverstein K.A.T."/>
            <person name="Koren S."/>
            <person name="Bechman K.B."/>
            <person name="Herman A."/>
            <person name="Abrahante J.E."/>
            <person name="Garbe J."/>
        </authorList>
    </citation>
    <scope>NUCLEOTIDE SEQUENCE</scope>
    <source>
        <strain evidence="5">Duluth1</strain>
        <tissue evidence="5">Whole animal</tissue>
    </source>
</reference>
<dbReference type="Pfam" id="PF00090">
    <property type="entry name" value="TSP_1"/>
    <property type="match status" value="1"/>
</dbReference>
<name>A0A9D4DXA6_DREPO</name>
<dbReference type="AlphaFoldDB" id="A0A9D4DXA6"/>
<protein>
    <recommendedName>
        <fullName evidence="4">C1q domain-containing protein</fullName>
    </recommendedName>
</protein>
<dbReference type="GO" id="GO:0005576">
    <property type="term" value="C:extracellular region"/>
    <property type="evidence" value="ECO:0007669"/>
    <property type="project" value="UniProtKB-SubCell"/>
</dbReference>
<dbReference type="Pfam" id="PF00386">
    <property type="entry name" value="C1q"/>
    <property type="match status" value="1"/>
</dbReference>
<dbReference type="SMART" id="SM00110">
    <property type="entry name" value="C1Q"/>
    <property type="match status" value="1"/>
</dbReference>
<dbReference type="SUPFAM" id="SSF49842">
    <property type="entry name" value="TNF-like"/>
    <property type="match status" value="1"/>
</dbReference>
<dbReference type="PROSITE" id="PS50092">
    <property type="entry name" value="TSP1"/>
    <property type="match status" value="1"/>
</dbReference>
<dbReference type="InterPro" id="IPR001073">
    <property type="entry name" value="C1q_dom"/>
</dbReference>